<feature type="non-terminal residue" evidence="1">
    <location>
        <position position="1398"/>
    </location>
</feature>
<gene>
    <name evidence="1" type="ORF">SCALOS_LOCUS396</name>
</gene>
<evidence type="ECO:0000313" key="1">
    <source>
        <dbReference type="EMBL" id="CAG8437804.1"/>
    </source>
</evidence>
<protein>
    <submittedName>
        <fullName evidence="1">9685_t:CDS:1</fullName>
    </submittedName>
</protein>
<keyword evidence="2" id="KW-1185">Reference proteome</keyword>
<reference evidence="1" key="1">
    <citation type="submission" date="2021-06" db="EMBL/GenBank/DDBJ databases">
        <authorList>
            <person name="Kallberg Y."/>
            <person name="Tangrot J."/>
            <person name="Rosling A."/>
        </authorList>
    </citation>
    <scope>NUCLEOTIDE SEQUENCE</scope>
    <source>
        <strain evidence="1">AU212A</strain>
    </source>
</reference>
<dbReference type="Proteomes" id="UP000789860">
    <property type="component" value="Unassembled WGS sequence"/>
</dbReference>
<proteinExistence type="predicted"/>
<accession>A0ACA9JV19</accession>
<evidence type="ECO:0000313" key="2">
    <source>
        <dbReference type="Proteomes" id="UP000789860"/>
    </source>
</evidence>
<organism evidence="1 2">
    <name type="scientific">Scutellospora calospora</name>
    <dbReference type="NCBI Taxonomy" id="85575"/>
    <lineage>
        <taxon>Eukaryota</taxon>
        <taxon>Fungi</taxon>
        <taxon>Fungi incertae sedis</taxon>
        <taxon>Mucoromycota</taxon>
        <taxon>Glomeromycotina</taxon>
        <taxon>Glomeromycetes</taxon>
        <taxon>Diversisporales</taxon>
        <taxon>Gigasporaceae</taxon>
        <taxon>Scutellospora</taxon>
    </lineage>
</organism>
<dbReference type="EMBL" id="CAJVPM010000190">
    <property type="protein sequence ID" value="CAG8437804.1"/>
    <property type="molecule type" value="Genomic_DNA"/>
</dbReference>
<name>A0ACA9JV19_9GLOM</name>
<sequence length="1398" mass="162394">MTCLIDWLEQAIENNSIDLIKFDGLNLDAKKRKKGGSHSRPCVDLNGLKFTYHTLTDFDDINIDEDEMKTIFSTVLEHENIIKAFISQSARSLEYYLLIEIANQGNLVNYLEKTELTWDKRINLASQLIKGLEFLHNQQIVHSSLKQECNLTVDSLNFKINQQNPKNVLLHDGILKLTNFGGLTIFKSDDFENIPYVEPQALTFEKGFVKSFYGKDHNSSNIYGDKSNIYSLGVLLWQISSGIQPFKSLLPMKMVEYISRGEREEPVVGTPVKYCELYQDCWQYYPGEDCDKRPDCLMAFKKLEQVDMKEVISVDTQYEDTSELDLDINNYYKLRKFHSAPSLCGESTLIGTSFEENDDTNNIQEIYQESDDFIIKFLSQQWNIHKGLKVYGNTFIYGEEILTEDGTITPHRIKQLGQIYTIYTNKPSNIFENLKNECVSIQNLEEIDICLHIPLLNIDYENFKISDEFVKTIEEILKNPDQKSIRGALQKAFEKYGDYIAKKVIIGGALRIKSAWPKDRKSLIQDFDILKANLHWISDQIISGKSNVFGQVPYDNIFRIEDTNNPNNRKIISGHELKSWMEDFYGQNKGHVIAFNEIIPTYTLLKDEIKQEIIKVCGELRNIDYEHKIVPYITNNPIPEPESWTESSPMIYLCHWINDLHFNYGLTVQQSRIRHGLEIALEFLDIPEICLLDKSYMHLRQPISKKEAFTLANHIKIDDINVTEIPFLAESLTNLHPIFDNQHKSNEIHCFIASEKIKLTFNKDKLRPSESFSKAVDKALDSDYPFCNLKNIFDKFGYFCPQNIILGITFSKIYKSDNNNQFGTNELVEFNIDGDESRIIEKLIEWNESIKDLDTFFLDFNGDIVNGNEIYSRLKNFHEKDCKTVIQDLIPLYKILPKAKQNDIESIASDNYHIVMTGSTKITRVNQTHMNIQFENPLQDNNYEIFGYLFINEQKATDVMIRFNLANQYGCRAYIHKLDNKSIPVGAKVFWIILDKGHGYFSRHSRDIKIDYGRKILTGELPTSVEIPLHTWSNSCIFITNFESEDFDKNQIIKSRLKHCSMTSLSLDVFKYSSEKVQNEMLDYAIMRWCVIDTNENDYIKVDVGENFSTFFEWRILGDVIKYSVNFENDRSNNKNFMDHAKEYSQGTVYMAGKKVVDVVAPYIPLFDIAVKLIKEIIELHDAAQYNKNICARLMVRVIDAQGEIEKLKRTKKLNESKFKDQNYYNTFQRFNISLTKIKTFEEELSKMVNFRKTVEASLIKEKFMSLTDEFDTAMRDLSFSMMINNEEQRKEDFRSAVIDKAEEVRQEVQVMKSHLVEKISDKIDKLAEKVNAQYNDKTVFKPTKIEANQLQYCHLDGSVAAKNCIDEDFGDFDDLTICDDNIKQIMPLDVGLKIHQQ</sequence>
<comment type="caution">
    <text evidence="1">The sequence shown here is derived from an EMBL/GenBank/DDBJ whole genome shotgun (WGS) entry which is preliminary data.</text>
</comment>